<evidence type="ECO:0000259" key="2">
    <source>
        <dbReference type="Pfam" id="PF07811"/>
    </source>
</evidence>
<reference evidence="3 4" key="1">
    <citation type="submission" date="2021-07" db="EMBL/GenBank/DDBJ databases">
        <title>Characterization of Violacein-producing bacteria and related species.</title>
        <authorList>
            <person name="Wilson H.S."/>
            <person name="De Leon M.E."/>
        </authorList>
    </citation>
    <scope>NUCLEOTIDE SEQUENCE [LARGE SCALE GENOMIC DNA]</scope>
    <source>
        <strain evidence="3 4">HSC-2F05</strain>
    </source>
</reference>
<accession>A0ABS7YBN6</accession>
<dbReference type="Proteomes" id="UP001198602">
    <property type="component" value="Unassembled WGS sequence"/>
</dbReference>
<comment type="caution">
    <text evidence="3">The sequence shown here is derived from an EMBL/GenBank/DDBJ whole genome shotgun (WGS) entry which is preliminary data.</text>
</comment>
<keyword evidence="1" id="KW-1133">Transmembrane helix</keyword>
<keyword evidence="1" id="KW-0472">Membrane</keyword>
<dbReference type="RefSeq" id="WP_225238662.1">
    <property type="nucleotide sequence ID" value="NZ_JAHYBX010000003.1"/>
</dbReference>
<dbReference type="Pfam" id="PF07811">
    <property type="entry name" value="TadE"/>
    <property type="match status" value="1"/>
</dbReference>
<feature type="domain" description="TadE-like" evidence="2">
    <location>
        <begin position="18"/>
        <end position="60"/>
    </location>
</feature>
<sequence length="159" mass="16751">MNESLSIPGCRGERRQRGLAAIEFALCLPVLVALLVLPVFFARAFWHYTMAQKAAQNAARYLAGASAAELGAADAPQAAGKVAREIVQRQIAEMAQDAVVSGIDVACDESSCAGTPEGKLPATVRVSFQVTMSEPGGLAAFGWFDLPINASYTLRHAGN</sequence>
<dbReference type="InterPro" id="IPR012495">
    <property type="entry name" value="TadE-like_dom"/>
</dbReference>
<evidence type="ECO:0000313" key="4">
    <source>
        <dbReference type="Proteomes" id="UP001198602"/>
    </source>
</evidence>
<dbReference type="EMBL" id="JAHYBX010000003">
    <property type="protein sequence ID" value="MCA1856371.1"/>
    <property type="molecule type" value="Genomic_DNA"/>
</dbReference>
<evidence type="ECO:0000256" key="1">
    <source>
        <dbReference type="SAM" id="Phobius"/>
    </source>
</evidence>
<keyword evidence="4" id="KW-1185">Reference proteome</keyword>
<feature type="transmembrane region" description="Helical" evidence="1">
    <location>
        <begin position="21"/>
        <end position="46"/>
    </location>
</feature>
<organism evidence="3 4">
    <name type="scientific">Massilia hydrophila</name>
    <dbReference type="NCBI Taxonomy" id="3044279"/>
    <lineage>
        <taxon>Bacteria</taxon>
        <taxon>Pseudomonadati</taxon>
        <taxon>Pseudomonadota</taxon>
        <taxon>Betaproteobacteria</taxon>
        <taxon>Burkholderiales</taxon>
        <taxon>Oxalobacteraceae</taxon>
        <taxon>Telluria group</taxon>
        <taxon>Massilia</taxon>
    </lineage>
</organism>
<gene>
    <name evidence="3" type="ORF">LE190_10605</name>
</gene>
<name>A0ABS7YBN6_9BURK</name>
<keyword evidence="1" id="KW-0812">Transmembrane</keyword>
<proteinExistence type="predicted"/>
<evidence type="ECO:0000313" key="3">
    <source>
        <dbReference type="EMBL" id="MCA1856371.1"/>
    </source>
</evidence>
<protein>
    <submittedName>
        <fullName evidence="3">Pilus assembly protein</fullName>
    </submittedName>
</protein>